<dbReference type="OrthoDB" id="1637350at2759"/>
<comment type="subcellular location">
    <subcellularLocation>
        <location evidence="4">Secreted</location>
    </subcellularLocation>
</comment>
<keyword evidence="2 5" id="KW-0732">Signal</keyword>
<reference evidence="7" key="1">
    <citation type="journal article" date="2020" name="Stud. Mycol.">
        <title>101 Dothideomycetes genomes: a test case for predicting lifestyles and emergence of pathogens.</title>
        <authorList>
            <person name="Haridas S."/>
            <person name="Albert R."/>
            <person name="Binder M."/>
            <person name="Bloem J."/>
            <person name="Labutti K."/>
            <person name="Salamov A."/>
            <person name="Andreopoulos B."/>
            <person name="Baker S."/>
            <person name="Barry K."/>
            <person name="Bills G."/>
            <person name="Bluhm B."/>
            <person name="Cannon C."/>
            <person name="Castanera R."/>
            <person name="Culley D."/>
            <person name="Daum C."/>
            <person name="Ezra D."/>
            <person name="Gonzalez J."/>
            <person name="Henrissat B."/>
            <person name="Kuo A."/>
            <person name="Liang C."/>
            <person name="Lipzen A."/>
            <person name="Lutzoni F."/>
            <person name="Magnuson J."/>
            <person name="Mondo S."/>
            <person name="Nolan M."/>
            <person name="Ohm R."/>
            <person name="Pangilinan J."/>
            <person name="Park H.-J."/>
            <person name="Ramirez L."/>
            <person name="Alfaro M."/>
            <person name="Sun H."/>
            <person name="Tritt A."/>
            <person name="Yoshinaga Y."/>
            <person name="Zwiers L.-H."/>
            <person name="Turgeon B."/>
            <person name="Goodwin S."/>
            <person name="Spatafora J."/>
            <person name="Crous P."/>
            <person name="Grigoriev I."/>
        </authorList>
    </citation>
    <scope>NUCLEOTIDE SEQUENCE</scope>
    <source>
        <strain evidence="7">CBS 675.92</strain>
    </source>
</reference>
<evidence type="ECO:0000256" key="4">
    <source>
        <dbReference type="RuleBase" id="RU361173"/>
    </source>
</evidence>
<evidence type="ECO:0000256" key="2">
    <source>
        <dbReference type="ARBA" id="ARBA00022729"/>
    </source>
</evidence>
<dbReference type="Pfam" id="PF00544">
    <property type="entry name" value="Pectate_lyase_4"/>
    <property type="match status" value="2"/>
</dbReference>
<keyword evidence="4" id="KW-0964">Secreted</keyword>
<evidence type="ECO:0000256" key="5">
    <source>
        <dbReference type="SAM" id="SignalP"/>
    </source>
</evidence>
<feature type="domain" description="Pectate lyase" evidence="6">
    <location>
        <begin position="44"/>
        <end position="236"/>
    </location>
</feature>
<dbReference type="EMBL" id="ML976983">
    <property type="protein sequence ID" value="KAF1960463.1"/>
    <property type="molecule type" value="Genomic_DNA"/>
</dbReference>
<keyword evidence="3 4" id="KW-0456">Lyase</keyword>
<keyword evidence="4" id="KW-0624">Polysaccharide degradation</keyword>
<dbReference type="InterPro" id="IPR002022">
    <property type="entry name" value="Pec_lyase"/>
</dbReference>
<organism evidence="7 8">
    <name type="scientific">Byssothecium circinans</name>
    <dbReference type="NCBI Taxonomy" id="147558"/>
    <lineage>
        <taxon>Eukaryota</taxon>
        <taxon>Fungi</taxon>
        <taxon>Dikarya</taxon>
        <taxon>Ascomycota</taxon>
        <taxon>Pezizomycotina</taxon>
        <taxon>Dothideomycetes</taxon>
        <taxon>Pleosporomycetidae</taxon>
        <taxon>Pleosporales</taxon>
        <taxon>Massarineae</taxon>
        <taxon>Massarinaceae</taxon>
        <taxon>Byssothecium</taxon>
    </lineage>
</organism>
<dbReference type="InterPro" id="IPR045032">
    <property type="entry name" value="PEL"/>
</dbReference>
<dbReference type="SUPFAM" id="SSF51126">
    <property type="entry name" value="Pectin lyase-like"/>
    <property type="match status" value="1"/>
</dbReference>
<dbReference type="PANTHER" id="PTHR31683:SF18">
    <property type="entry name" value="PECTATE LYASE 21-RELATED"/>
    <property type="match status" value="1"/>
</dbReference>
<evidence type="ECO:0000256" key="3">
    <source>
        <dbReference type="ARBA" id="ARBA00023239"/>
    </source>
</evidence>
<evidence type="ECO:0000313" key="7">
    <source>
        <dbReference type="EMBL" id="KAF1960463.1"/>
    </source>
</evidence>
<keyword evidence="8" id="KW-1185">Reference proteome</keyword>
<proteinExistence type="inferred from homology"/>
<comment type="similarity">
    <text evidence="1 4">Belongs to the polysaccharide lyase 1 family.</text>
</comment>
<dbReference type="InterPro" id="IPR012334">
    <property type="entry name" value="Pectin_lyas_fold"/>
</dbReference>
<dbReference type="GO" id="GO:0005576">
    <property type="term" value="C:extracellular region"/>
    <property type="evidence" value="ECO:0007669"/>
    <property type="project" value="UniProtKB-SubCell"/>
</dbReference>
<gene>
    <name evidence="7" type="ORF">CC80DRAFT_523487</name>
</gene>
<keyword evidence="4" id="KW-0119">Carbohydrate metabolism</keyword>
<dbReference type="Proteomes" id="UP000800035">
    <property type="component" value="Unassembled WGS sequence"/>
</dbReference>
<evidence type="ECO:0000256" key="1">
    <source>
        <dbReference type="ARBA" id="ARBA00010980"/>
    </source>
</evidence>
<dbReference type="SMART" id="SM00656">
    <property type="entry name" value="Amb_all"/>
    <property type="match status" value="1"/>
</dbReference>
<protein>
    <submittedName>
        <fullName evidence="7">Pectin lyase-like protein</fullName>
    </submittedName>
</protein>
<dbReference type="PANTHER" id="PTHR31683">
    <property type="entry name" value="PECTATE LYASE 18-RELATED"/>
    <property type="match status" value="1"/>
</dbReference>
<feature type="chain" id="PRO_5025673655" evidence="5">
    <location>
        <begin position="16"/>
        <end position="313"/>
    </location>
</feature>
<evidence type="ECO:0000259" key="6">
    <source>
        <dbReference type="SMART" id="SM00656"/>
    </source>
</evidence>
<dbReference type="Gene3D" id="2.160.20.10">
    <property type="entry name" value="Single-stranded right-handed beta-helix, Pectin lyase-like"/>
    <property type="match status" value="1"/>
</dbReference>
<evidence type="ECO:0000313" key="8">
    <source>
        <dbReference type="Proteomes" id="UP000800035"/>
    </source>
</evidence>
<dbReference type="InterPro" id="IPR011050">
    <property type="entry name" value="Pectin_lyase_fold/virulence"/>
</dbReference>
<sequence length="313" mass="33711">MKIAVLTAPILITSATPSTYNTAPDFSLVGFAKDNPLGTTTGGANGATIQVNTPSELIAAVTGDKPTTIILAPVTFNLTGRLRVGSNKSLLGSGSTTTITGAGISIDSVSNVVVRSLGIKFITGNNGITIQNSTRVWIDHNEFESRIDGGPDLYDGQCDVVRGSDWITVSWNYFHDHWKGSHNYWRNEGTRGPAGRFGHQHVFNNLYEDYLYQAIHSRSDNQVLVEGNVFRGKTREALSTYGLVIPEDSPNTSPDGDYELDGFANLGAENDWGTATINITRTGNFTKAPYEVKLTPLKEVESLVKAGVGLGKI</sequence>
<feature type="signal peptide" evidence="5">
    <location>
        <begin position="1"/>
        <end position="15"/>
    </location>
</feature>
<name>A0A6A5U5N7_9PLEO</name>
<accession>A0A6A5U5N7</accession>
<dbReference type="AlphaFoldDB" id="A0A6A5U5N7"/>
<dbReference type="GO" id="GO:0000272">
    <property type="term" value="P:polysaccharide catabolic process"/>
    <property type="evidence" value="ECO:0007669"/>
    <property type="project" value="UniProtKB-KW"/>
</dbReference>
<dbReference type="GO" id="GO:0030570">
    <property type="term" value="F:pectate lyase activity"/>
    <property type="evidence" value="ECO:0007669"/>
    <property type="project" value="InterPro"/>
</dbReference>